<gene>
    <name evidence="1" type="ORF">PEVE_00012376</name>
</gene>
<proteinExistence type="predicted"/>
<dbReference type="EMBL" id="CALNXI010001907">
    <property type="protein sequence ID" value="CAH3179420.1"/>
    <property type="molecule type" value="Genomic_DNA"/>
</dbReference>
<dbReference type="Proteomes" id="UP001159427">
    <property type="component" value="Unassembled WGS sequence"/>
</dbReference>
<name>A0ABN8RJ38_9CNID</name>
<keyword evidence="2" id="KW-1185">Reference proteome</keyword>
<organism evidence="1 2">
    <name type="scientific">Porites evermanni</name>
    <dbReference type="NCBI Taxonomy" id="104178"/>
    <lineage>
        <taxon>Eukaryota</taxon>
        <taxon>Metazoa</taxon>
        <taxon>Cnidaria</taxon>
        <taxon>Anthozoa</taxon>
        <taxon>Hexacorallia</taxon>
        <taxon>Scleractinia</taxon>
        <taxon>Fungiina</taxon>
        <taxon>Poritidae</taxon>
        <taxon>Porites</taxon>
    </lineage>
</organism>
<sequence>MIHMQEKAETYQYFLSLLVSLNADLSNVLAIGSDRDVALRKGFSSSFPIATMVYCKGHVEQDIQRKSGDLGVDQAYDIFGSKATKELGLIDPSCATNFDALSESFYPVWTKREMDVRQLPSVDHAEFYWHFLNYVAQDMKDGMISSVREKVGLDDSFFFQQ</sequence>
<comment type="caution">
    <text evidence="1">The sequence shown here is derived from an EMBL/GenBank/DDBJ whole genome shotgun (WGS) entry which is preliminary data.</text>
</comment>
<evidence type="ECO:0000313" key="2">
    <source>
        <dbReference type="Proteomes" id="UP001159427"/>
    </source>
</evidence>
<evidence type="ECO:0000313" key="1">
    <source>
        <dbReference type="EMBL" id="CAH3179420.1"/>
    </source>
</evidence>
<reference evidence="1 2" key="1">
    <citation type="submission" date="2022-05" db="EMBL/GenBank/DDBJ databases">
        <authorList>
            <consortium name="Genoscope - CEA"/>
            <person name="William W."/>
        </authorList>
    </citation>
    <scope>NUCLEOTIDE SEQUENCE [LARGE SCALE GENOMIC DNA]</scope>
</reference>
<protein>
    <submittedName>
        <fullName evidence="1">Uncharacterized protein</fullName>
    </submittedName>
</protein>
<accession>A0ABN8RJ38</accession>